<evidence type="ECO:0000256" key="3">
    <source>
        <dbReference type="SAM" id="Phobius"/>
    </source>
</evidence>
<dbReference type="WBParaSite" id="Hba_16143">
    <property type="protein sequence ID" value="Hba_16143"/>
    <property type="gene ID" value="Hba_16143"/>
</dbReference>
<keyword evidence="1" id="KW-0677">Repeat</keyword>
<keyword evidence="3" id="KW-0812">Transmembrane</keyword>
<evidence type="ECO:0000256" key="1">
    <source>
        <dbReference type="ARBA" id="ARBA00022737"/>
    </source>
</evidence>
<dbReference type="PANTHER" id="PTHR24051:SF9">
    <property type="entry name" value="FIBRONECTIN TYPE-III DOMAIN-CONTAINING PROTEIN"/>
    <property type="match status" value="1"/>
</dbReference>
<organism evidence="4 5">
    <name type="scientific">Heterorhabditis bacteriophora</name>
    <name type="common">Entomopathogenic nematode worm</name>
    <dbReference type="NCBI Taxonomy" id="37862"/>
    <lineage>
        <taxon>Eukaryota</taxon>
        <taxon>Metazoa</taxon>
        <taxon>Ecdysozoa</taxon>
        <taxon>Nematoda</taxon>
        <taxon>Chromadorea</taxon>
        <taxon>Rhabditida</taxon>
        <taxon>Rhabditina</taxon>
        <taxon>Rhabditomorpha</taxon>
        <taxon>Strongyloidea</taxon>
        <taxon>Heterorhabditidae</taxon>
        <taxon>Heterorhabditis</taxon>
    </lineage>
</organism>
<name>A0A1I7XEK6_HETBA</name>
<evidence type="ECO:0000313" key="4">
    <source>
        <dbReference type="Proteomes" id="UP000095283"/>
    </source>
</evidence>
<keyword evidence="2" id="KW-1015">Disulfide bond</keyword>
<proteinExistence type="predicted"/>
<dbReference type="AlphaFoldDB" id="A0A1I7XEK6"/>
<keyword evidence="4" id="KW-1185">Reference proteome</keyword>
<feature type="transmembrane region" description="Helical" evidence="3">
    <location>
        <begin position="208"/>
        <end position="228"/>
    </location>
</feature>
<evidence type="ECO:0000256" key="2">
    <source>
        <dbReference type="ARBA" id="ARBA00023157"/>
    </source>
</evidence>
<reference evidence="5" key="1">
    <citation type="submission" date="2016-11" db="UniProtKB">
        <authorList>
            <consortium name="WormBaseParasite"/>
        </authorList>
    </citation>
    <scope>IDENTIFICATION</scope>
</reference>
<accession>A0A1I7XEK6</accession>
<sequence length="282" mass="33133">MWNKWATILRRLVEFAPFSLVILSIKRYFSRPWNLMERVCSINPPPYFVEHVDDQEYIREIDISSANTIHSIDPWFVLCSICRLRYLVVVDSRQSDFSSIDITKLADKATSDYDRTPYYITGSLTPEQVHNNIEFKLGDGLVYGGYLNYPLRENHIDPRWTLIPMSQIENEIMEPRLRTCGFTEDGAFECDMSILEFISHLPWLVKSLLIIGFSIIVFFACVLAACGLRRLCENPNRTVESSIMYYHNDSPNTQSISREYRKVEKREFKASDMEERMRFMEE</sequence>
<dbReference type="InterPro" id="IPR051622">
    <property type="entry name" value="R-tyr_protein_phosphatases"/>
</dbReference>
<dbReference type="Proteomes" id="UP000095283">
    <property type="component" value="Unplaced"/>
</dbReference>
<keyword evidence="3" id="KW-1133">Transmembrane helix</keyword>
<protein>
    <submittedName>
        <fullName evidence="5">DUF4793 domain-containing protein</fullName>
    </submittedName>
</protein>
<dbReference type="PANTHER" id="PTHR24051">
    <property type="entry name" value="SUSHI DOMAIN-CONTAINING PROTEIN 1"/>
    <property type="match status" value="1"/>
</dbReference>
<keyword evidence="3" id="KW-0472">Membrane</keyword>
<evidence type="ECO:0000313" key="5">
    <source>
        <dbReference type="WBParaSite" id="Hba_16143"/>
    </source>
</evidence>